<feature type="domain" description="Cell wall hydrolase SleB" evidence="2">
    <location>
        <begin position="104"/>
        <end position="213"/>
    </location>
</feature>
<protein>
    <submittedName>
        <fullName evidence="3">Cell wall hydrolase</fullName>
    </submittedName>
</protein>
<feature type="region of interest" description="Disordered" evidence="1">
    <location>
        <begin position="259"/>
        <end position="327"/>
    </location>
</feature>
<feature type="region of interest" description="Disordered" evidence="1">
    <location>
        <begin position="53"/>
        <end position="72"/>
    </location>
</feature>
<accession>A0A420EN14</accession>
<dbReference type="Gene3D" id="1.10.10.2520">
    <property type="entry name" value="Cell wall hydrolase SleB, domain 1"/>
    <property type="match status" value="1"/>
</dbReference>
<gene>
    <name evidence="3" type="ORF">D6851_07820</name>
</gene>
<keyword evidence="4" id="KW-1185">Reference proteome</keyword>
<dbReference type="InterPro" id="IPR042047">
    <property type="entry name" value="SleB_dom1"/>
</dbReference>
<dbReference type="EMBL" id="RAPF01000003">
    <property type="protein sequence ID" value="RKF22043.1"/>
    <property type="molecule type" value="Genomic_DNA"/>
</dbReference>
<evidence type="ECO:0000313" key="3">
    <source>
        <dbReference type="EMBL" id="RKF22043.1"/>
    </source>
</evidence>
<evidence type="ECO:0000259" key="2">
    <source>
        <dbReference type="Pfam" id="PF07486"/>
    </source>
</evidence>
<proteinExistence type="predicted"/>
<sequence>MAAVAAPGTWYGVAEKPEKPAAATERFGFEIPGQSFPGSAFYYVQPSGTASAARDDQAASSHNPDQAAALAGPAARPFHMAGTALSGARAQQCLTMAVYYEAASESDSGQRAVAQVVLNRVAHPAYPDTVCGVVFQGSERRTGCQFTFTCDGSLARKPARLWWDRAEKVAVQALAGTVYAPVGLATHYHTVQVHPYWAGSLTPAGAIGMHQFYRWQGAAGRPASFSELYRGHEPLPGKPAAAANAPAPDPAELAREWAQPAGEDSASMGQNSTASTSINGIPERNAAPVYSQAIRERGGDRLFVGDLPSASQVKPEYATSGQWIAKP</sequence>
<dbReference type="Proteomes" id="UP000284395">
    <property type="component" value="Unassembled WGS sequence"/>
</dbReference>
<evidence type="ECO:0000313" key="4">
    <source>
        <dbReference type="Proteomes" id="UP000284395"/>
    </source>
</evidence>
<reference evidence="3 4" key="1">
    <citation type="submission" date="2018-09" db="EMBL/GenBank/DDBJ databases">
        <title>Altererythrobacter spongiae sp. nov., isolated from a marine sponge.</title>
        <authorList>
            <person name="Zhuang L."/>
            <person name="Luo L."/>
        </authorList>
    </citation>
    <scope>NUCLEOTIDE SEQUENCE [LARGE SCALE GENOMIC DNA]</scope>
    <source>
        <strain evidence="3 4">HN-Y73</strain>
    </source>
</reference>
<keyword evidence="3" id="KW-0378">Hydrolase</keyword>
<dbReference type="GO" id="GO:0016787">
    <property type="term" value="F:hydrolase activity"/>
    <property type="evidence" value="ECO:0007669"/>
    <property type="project" value="UniProtKB-KW"/>
</dbReference>
<dbReference type="AlphaFoldDB" id="A0A420EN14"/>
<organism evidence="3 4">
    <name type="scientific">Altericroceibacterium spongiae</name>
    <dbReference type="NCBI Taxonomy" id="2320269"/>
    <lineage>
        <taxon>Bacteria</taxon>
        <taxon>Pseudomonadati</taxon>
        <taxon>Pseudomonadota</taxon>
        <taxon>Alphaproteobacteria</taxon>
        <taxon>Sphingomonadales</taxon>
        <taxon>Erythrobacteraceae</taxon>
        <taxon>Altericroceibacterium</taxon>
    </lineage>
</organism>
<dbReference type="InterPro" id="IPR011105">
    <property type="entry name" value="Cell_wall_hydrolase_SleB"/>
</dbReference>
<dbReference type="OrthoDB" id="9785345at2"/>
<name>A0A420EN14_9SPHN</name>
<dbReference type="Pfam" id="PF07486">
    <property type="entry name" value="Hydrolase_2"/>
    <property type="match status" value="1"/>
</dbReference>
<evidence type="ECO:0000256" key="1">
    <source>
        <dbReference type="SAM" id="MobiDB-lite"/>
    </source>
</evidence>
<feature type="compositionally biased region" description="Polar residues" evidence="1">
    <location>
        <begin position="267"/>
        <end position="279"/>
    </location>
</feature>
<comment type="caution">
    <text evidence="3">The sequence shown here is derived from an EMBL/GenBank/DDBJ whole genome shotgun (WGS) entry which is preliminary data.</text>
</comment>